<evidence type="ECO:0000259" key="2">
    <source>
        <dbReference type="Pfam" id="PF01494"/>
    </source>
</evidence>
<dbReference type="SUPFAM" id="SSF51905">
    <property type="entry name" value="FAD/NAD(P)-binding domain"/>
    <property type="match status" value="1"/>
</dbReference>
<evidence type="ECO:0000313" key="3">
    <source>
        <dbReference type="EMBL" id="WNZ26959.1"/>
    </source>
</evidence>
<dbReference type="Pfam" id="PF01494">
    <property type="entry name" value="FAD_binding_3"/>
    <property type="match status" value="1"/>
</dbReference>
<gene>
    <name evidence="3" type="ORF">HJG54_28980</name>
</gene>
<protein>
    <submittedName>
        <fullName evidence="3">FAD-dependent oxidoreductase</fullName>
    </submittedName>
</protein>
<dbReference type="AlphaFoldDB" id="A0AA96WKR5"/>
<feature type="domain" description="FAD-binding" evidence="2">
    <location>
        <begin position="2"/>
        <end position="332"/>
    </location>
</feature>
<dbReference type="PRINTS" id="PR00420">
    <property type="entry name" value="RNGMNOXGNASE"/>
</dbReference>
<reference evidence="3" key="1">
    <citation type="submission" date="2020-05" db="EMBL/GenBank/DDBJ databases">
        <authorList>
            <person name="Zhu T."/>
            <person name="Keshari N."/>
            <person name="Lu X."/>
        </authorList>
    </citation>
    <scope>NUCLEOTIDE SEQUENCE</scope>
    <source>
        <strain evidence="3">NK1-12</strain>
    </source>
</reference>
<accession>A0AA96WKR5</accession>
<dbReference type="EMBL" id="CP053587">
    <property type="protein sequence ID" value="WNZ26959.1"/>
    <property type="molecule type" value="Genomic_DNA"/>
</dbReference>
<proteinExistence type="predicted"/>
<dbReference type="PANTHER" id="PTHR43476">
    <property type="entry name" value="3-(3-HYDROXY-PHENYL)PROPIONATE/3-HYDROXYCINNAMIC ACID HYDROXYLASE"/>
    <property type="match status" value="1"/>
</dbReference>
<dbReference type="PANTHER" id="PTHR43476:SF5">
    <property type="entry name" value="FAD-DEPENDENT MONOOXYGENASE"/>
    <property type="match status" value="1"/>
</dbReference>
<evidence type="ECO:0000256" key="1">
    <source>
        <dbReference type="ARBA" id="ARBA00023002"/>
    </source>
</evidence>
<dbReference type="InterPro" id="IPR036188">
    <property type="entry name" value="FAD/NAD-bd_sf"/>
</dbReference>
<name>A0AA96WKR5_9CYAN</name>
<dbReference type="GO" id="GO:0071949">
    <property type="term" value="F:FAD binding"/>
    <property type="evidence" value="ECO:0007669"/>
    <property type="project" value="InterPro"/>
</dbReference>
<dbReference type="Gene3D" id="3.50.50.60">
    <property type="entry name" value="FAD/NAD(P)-binding domain"/>
    <property type="match status" value="2"/>
</dbReference>
<keyword evidence="1" id="KW-0560">Oxidoreductase</keyword>
<dbReference type="GO" id="GO:0016491">
    <property type="term" value="F:oxidoreductase activity"/>
    <property type="evidence" value="ECO:0007669"/>
    <property type="project" value="UniProtKB-KW"/>
</dbReference>
<organism evidence="3">
    <name type="scientific">Leptolyngbya sp. NK1-12</name>
    <dbReference type="NCBI Taxonomy" id="2547451"/>
    <lineage>
        <taxon>Bacteria</taxon>
        <taxon>Bacillati</taxon>
        <taxon>Cyanobacteriota</taxon>
        <taxon>Cyanophyceae</taxon>
        <taxon>Leptolyngbyales</taxon>
        <taxon>Leptolyngbyaceae</taxon>
        <taxon>Leptolyngbya group</taxon>
        <taxon>Leptolyngbya</taxon>
    </lineage>
</organism>
<dbReference type="InterPro" id="IPR050631">
    <property type="entry name" value="PheA/TfdB_FAD_monoxygenase"/>
</dbReference>
<sequence length="402" mass="44666">MASVVIVGAGPAGTTLAYLLAQRGIEVTLVEAAANFERVFRGEGLMPGGLYALEQMGLFDLLDQIPCRQLHAWEFVVDDRTVLHVNEPADLGRYRPTIIPQPAFLSAVVERAQAFPSFRFVHGTVQALTQKADRVQGVVVRQADQEIELEATLVIGADGRGSTVRRLANLPLQKLDYDADVLWLRLPVPLPDESQRSVFYGFICGSESLGAYTSWDDSLKFAYLVPRGQSLDSKPIDWPTRLAEIAPDWIADHIRTYAEALEAPIPLKVVFGRCPQWFQPGVLLIGDAAHPMAPIRAQGINLALRDVIVTANHLIPLLQTSASPEQFDQAMQRIQAERQPEIVRCQNLQSSEQQLATRLCQSSILRGLLTQLSPLVRPVIERRWLARQKHLRFGLQPIALVV</sequence>
<dbReference type="InterPro" id="IPR002938">
    <property type="entry name" value="FAD-bd"/>
</dbReference>